<protein>
    <submittedName>
        <fullName evidence="1">Uncharacterized protein</fullName>
    </submittedName>
</protein>
<gene>
    <name evidence="1" type="ORF">NQ314_003608</name>
</gene>
<dbReference type="EMBL" id="JANEYF010001027">
    <property type="protein sequence ID" value="KAJ8966340.1"/>
    <property type="molecule type" value="Genomic_DNA"/>
</dbReference>
<dbReference type="Proteomes" id="UP001162156">
    <property type="component" value="Unassembled WGS sequence"/>
</dbReference>
<name>A0AAV8ZNC7_9CUCU</name>
<dbReference type="AlphaFoldDB" id="A0AAV8ZNC7"/>
<sequence>MFFVAENCRVKRLKRKSGKSHVPDIEQDFQAYLENLKNTHQLEYDDGFVREKLEINDERFMKKMHEKWNEHKGNCYLVEVLTGFQASIQSICENLILLDRVVFFKGKGFPVLRSESD</sequence>
<reference evidence="1" key="1">
    <citation type="journal article" date="2023" name="Insect Mol. Biol.">
        <title>Genome sequencing provides insights into the evolution of gene families encoding plant cell wall-degrading enzymes in longhorned beetles.</title>
        <authorList>
            <person name="Shin N.R."/>
            <person name="Okamura Y."/>
            <person name="Kirsch R."/>
            <person name="Pauchet Y."/>
        </authorList>
    </citation>
    <scope>NUCLEOTIDE SEQUENCE</scope>
    <source>
        <strain evidence="1">RBIC_L_NR</strain>
    </source>
</reference>
<organism evidence="1 2">
    <name type="scientific">Rhamnusium bicolor</name>
    <dbReference type="NCBI Taxonomy" id="1586634"/>
    <lineage>
        <taxon>Eukaryota</taxon>
        <taxon>Metazoa</taxon>
        <taxon>Ecdysozoa</taxon>
        <taxon>Arthropoda</taxon>
        <taxon>Hexapoda</taxon>
        <taxon>Insecta</taxon>
        <taxon>Pterygota</taxon>
        <taxon>Neoptera</taxon>
        <taxon>Endopterygota</taxon>
        <taxon>Coleoptera</taxon>
        <taxon>Polyphaga</taxon>
        <taxon>Cucujiformia</taxon>
        <taxon>Chrysomeloidea</taxon>
        <taxon>Cerambycidae</taxon>
        <taxon>Lepturinae</taxon>
        <taxon>Rhagiini</taxon>
        <taxon>Rhamnusium</taxon>
    </lineage>
</organism>
<evidence type="ECO:0000313" key="2">
    <source>
        <dbReference type="Proteomes" id="UP001162156"/>
    </source>
</evidence>
<keyword evidence="2" id="KW-1185">Reference proteome</keyword>
<accession>A0AAV8ZNC7</accession>
<comment type="caution">
    <text evidence="1">The sequence shown here is derived from an EMBL/GenBank/DDBJ whole genome shotgun (WGS) entry which is preliminary data.</text>
</comment>
<evidence type="ECO:0000313" key="1">
    <source>
        <dbReference type="EMBL" id="KAJ8966340.1"/>
    </source>
</evidence>
<proteinExistence type="predicted"/>